<dbReference type="KEGG" id="strr:EKD16_22920"/>
<organism evidence="2 3">
    <name type="scientific">Streptomonospora litoralis</name>
    <dbReference type="NCBI Taxonomy" id="2498135"/>
    <lineage>
        <taxon>Bacteria</taxon>
        <taxon>Bacillati</taxon>
        <taxon>Actinomycetota</taxon>
        <taxon>Actinomycetes</taxon>
        <taxon>Streptosporangiales</taxon>
        <taxon>Nocardiopsidaceae</taxon>
        <taxon>Streptomonospora</taxon>
    </lineage>
</organism>
<feature type="region of interest" description="Disordered" evidence="1">
    <location>
        <begin position="1"/>
        <end position="99"/>
    </location>
</feature>
<feature type="region of interest" description="Disordered" evidence="1">
    <location>
        <begin position="238"/>
        <end position="279"/>
    </location>
</feature>
<dbReference type="AlphaFoldDB" id="A0A4P6QAM4"/>
<feature type="region of interest" description="Disordered" evidence="1">
    <location>
        <begin position="392"/>
        <end position="464"/>
    </location>
</feature>
<keyword evidence="3" id="KW-1185">Reference proteome</keyword>
<feature type="compositionally biased region" description="Basic residues" evidence="1">
    <location>
        <begin position="453"/>
        <end position="464"/>
    </location>
</feature>
<feature type="compositionally biased region" description="Gly residues" evidence="1">
    <location>
        <begin position="66"/>
        <end position="85"/>
    </location>
</feature>
<evidence type="ECO:0000313" key="2">
    <source>
        <dbReference type="EMBL" id="QBI56337.1"/>
    </source>
</evidence>
<name>A0A4P6QAM4_9ACTN</name>
<feature type="compositionally biased region" description="Gly residues" evidence="1">
    <location>
        <begin position="17"/>
        <end position="28"/>
    </location>
</feature>
<sequence>MAETRRPGPPPPVAARRGGGPARRAGGGSEREAQGAGGRGAEPTGRGGSNRQDEAVGDAPQRSGSPPGGTLGAEGGTRRTGGGVPRGSLDAGSPPVSARSGEYAEAVVEALRSIARMVGWVLSLLDIVRRTLVDMARTTAGVLLGAARRAPSVAGFLRGRTLGGAVRRHVAVLKDEGPQWAGGVRDRALARVEQSARAERTAARAGVSAAEGRRAELLARAQSRRRALERAVETSSAGYLRAARGKGDPEAVAAAERRRRSDFRSAERKAGKLRRKARNEGDRLVRAAQAAARTELHGVEQRRRAAVDTIERAHAAYVGDGVSRGSGAQDHASRLARLEELRDDFMPHRRRAGKEARRFVTQSLDTAYGQHTAAVRRFRAAVDAAHADFAAPAAGGRRRAPERPAAHAADTGRGPAPDASKVPVSVSVSAPLPSRRRRERGHTPTARPDRRPRLPRPRMRGRGR</sequence>
<reference evidence="2 3" key="1">
    <citation type="submission" date="2019-02" db="EMBL/GenBank/DDBJ databases">
        <authorList>
            <person name="Khodamoradi S."/>
            <person name="Hahnke R.L."/>
            <person name="Kaempfer P."/>
            <person name="Schumann P."/>
            <person name="Rohde M."/>
            <person name="Steinert M."/>
            <person name="Luzhetskyy A."/>
            <person name="Wink J."/>
            <person name="Ruckert C."/>
        </authorList>
    </citation>
    <scope>NUCLEOTIDE SEQUENCE [LARGE SCALE GENOMIC DNA]</scope>
    <source>
        <strain evidence="2 3">M2</strain>
    </source>
</reference>
<gene>
    <name evidence="2" type="ORF">EKD16_22920</name>
</gene>
<evidence type="ECO:0000256" key="1">
    <source>
        <dbReference type="SAM" id="MobiDB-lite"/>
    </source>
</evidence>
<dbReference type="Proteomes" id="UP000292235">
    <property type="component" value="Chromosome"/>
</dbReference>
<evidence type="ECO:0000313" key="3">
    <source>
        <dbReference type="Proteomes" id="UP000292235"/>
    </source>
</evidence>
<feature type="compositionally biased region" description="Gly residues" evidence="1">
    <location>
        <begin position="35"/>
        <end position="48"/>
    </location>
</feature>
<feature type="compositionally biased region" description="Low complexity" evidence="1">
    <location>
        <begin position="415"/>
        <end position="433"/>
    </location>
</feature>
<dbReference type="EMBL" id="CP036455">
    <property type="protein sequence ID" value="QBI56337.1"/>
    <property type="molecule type" value="Genomic_DNA"/>
</dbReference>
<proteinExistence type="predicted"/>
<accession>A0A4P6QAM4</accession>
<protein>
    <submittedName>
        <fullName evidence="2">Uncharacterized protein</fullName>
    </submittedName>
</protein>